<reference evidence="5 6" key="1">
    <citation type="submission" date="2019-09" db="EMBL/GenBank/DDBJ databases">
        <title>Draft genome sequencing of Hungatella hathewayi 123Y-2.</title>
        <authorList>
            <person name="Lv Q."/>
            <person name="Li S."/>
        </authorList>
    </citation>
    <scope>NUCLEOTIDE SEQUENCE [LARGE SCALE GENOMIC DNA]</scope>
    <source>
        <strain evidence="5 6">123Y-2</strain>
    </source>
</reference>
<dbReference type="InterPro" id="IPR012318">
    <property type="entry name" value="HTH_CRP"/>
</dbReference>
<dbReference type="Pfam" id="PF00027">
    <property type="entry name" value="cNMP_binding"/>
    <property type="match status" value="1"/>
</dbReference>
<dbReference type="Gene3D" id="2.60.120.10">
    <property type="entry name" value="Jelly Rolls"/>
    <property type="match status" value="1"/>
</dbReference>
<dbReference type="InterPro" id="IPR018490">
    <property type="entry name" value="cNMP-bd_dom_sf"/>
</dbReference>
<dbReference type="AlphaFoldDB" id="A0AAW9WG51"/>
<evidence type="ECO:0000313" key="6">
    <source>
        <dbReference type="Proteomes" id="UP000434223"/>
    </source>
</evidence>
<proteinExistence type="predicted"/>
<dbReference type="GO" id="GO:0003677">
    <property type="term" value="F:DNA binding"/>
    <property type="evidence" value="ECO:0007669"/>
    <property type="project" value="UniProtKB-KW"/>
</dbReference>
<evidence type="ECO:0000259" key="4">
    <source>
        <dbReference type="PROSITE" id="PS50042"/>
    </source>
</evidence>
<name>A0AAW9WG51_9FIRM</name>
<dbReference type="InterPro" id="IPR036390">
    <property type="entry name" value="WH_DNA-bd_sf"/>
</dbReference>
<keyword evidence="1" id="KW-0805">Transcription regulation</keyword>
<protein>
    <submittedName>
        <fullName evidence="5">Helix-turn-helix domain-containing protein</fullName>
    </submittedName>
</protein>
<dbReference type="PROSITE" id="PS50042">
    <property type="entry name" value="CNMP_BINDING_3"/>
    <property type="match status" value="1"/>
</dbReference>
<keyword evidence="3" id="KW-0804">Transcription</keyword>
<keyword evidence="2" id="KW-0238">DNA-binding</keyword>
<gene>
    <name evidence="5" type="ORF">GNE07_11765</name>
</gene>
<dbReference type="RefSeq" id="WP_138314063.1">
    <property type="nucleotide sequence ID" value="NZ_JADNLE010000019.1"/>
</dbReference>
<dbReference type="Pfam" id="PF13545">
    <property type="entry name" value="HTH_Crp_2"/>
    <property type="match status" value="1"/>
</dbReference>
<dbReference type="InterPro" id="IPR000595">
    <property type="entry name" value="cNMP-bd_dom"/>
</dbReference>
<evidence type="ECO:0000256" key="2">
    <source>
        <dbReference type="ARBA" id="ARBA00023125"/>
    </source>
</evidence>
<dbReference type="CDD" id="cd00038">
    <property type="entry name" value="CAP_ED"/>
    <property type="match status" value="1"/>
</dbReference>
<accession>A0AAW9WG51</accession>
<sequence>MRSAHLWQSVYRYREPGELQVHCLSHRLLPHIILNCGPEKRRRAGEILSICGEPVLHMHFLLNGIVKVYTNSSDGFVRLLGYHRQNTLFVLDGFCEGKPAIVTTQAVTDITTVTVTRQSLLRMCEANPAFGLDLASYVGDVLRLMCFDAENQSVSDVTTRLINFIFLYMKSEDYCQTQCIPMSYENLASAVNASRIQIARICSKMKRLGVIDVGRRCITIKNPDALYDFTK</sequence>
<feature type="domain" description="Cyclic nucleotide-binding" evidence="4">
    <location>
        <begin position="33"/>
        <end position="123"/>
    </location>
</feature>
<dbReference type="SUPFAM" id="SSF51206">
    <property type="entry name" value="cAMP-binding domain-like"/>
    <property type="match status" value="1"/>
</dbReference>
<comment type="caution">
    <text evidence="5">The sequence shown here is derived from an EMBL/GenBank/DDBJ whole genome shotgun (WGS) entry which is preliminary data.</text>
</comment>
<dbReference type="EMBL" id="WNME01000006">
    <property type="protein sequence ID" value="MUB63731.1"/>
    <property type="molecule type" value="Genomic_DNA"/>
</dbReference>
<dbReference type="InterPro" id="IPR014710">
    <property type="entry name" value="RmlC-like_jellyroll"/>
</dbReference>
<dbReference type="Proteomes" id="UP000434223">
    <property type="component" value="Unassembled WGS sequence"/>
</dbReference>
<dbReference type="SUPFAM" id="SSF46785">
    <property type="entry name" value="Winged helix' DNA-binding domain"/>
    <property type="match status" value="1"/>
</dbReference>
<dbReference type="GO" id="GO:0006355">
    <property type="term" value="P:regulation of DNA-templated transcription"/>
    <property type="evidence" value="ECO:0007669"/>
    <property type="project" value="InterPro"/>
</dbReference>
<organism evidence="5 6">
    <name type="scientific">Hungatella hathewayi</name>
    <dbReference type="NCBI Taxonomy" id="154046"/>
    <lineage>
        <taxon>Bacteria</taxon>
        <taxon>Bacillati</taxon>
        <taxon>Bacillota</taxon>
        <taxon>Clostridia</taxon>
        <taxon>Lachnospirales</taxon>
        <taxon>Lachnospiraceae</taxon>
        <taxon>Hungatella</taxon>
    </lineage>
</organism>
<evidence type="ECO:0000313" key="5">
    <source>
        <dbReference type="EMBL" id="MUB63731.1"/>
    </source>
</evidence>
<evidence type="ECO:0000256" key="1">
    <source>
        <dbReference type="ARBA" id="ARBA00023015"/>
    </source>
</evidence>
<evidence type="ECO:0000256" key="3">
    <source>
        <dbReference type="ARBA" id="ARBA00023163"/>
    </source>
</evidence>